<feature type="domain" description="Acetyl-CoA hydrolase/transferase N-terminal" evidence="9">
    <location>
        <begin position="12"/>
        <end position="230"/>
    </location>
</feature>
<dbReference type="InterPro" id="IPR037171">
    <property type="entry name" value="NagB/RpiA_transferase-like"/>
</dbReference>
<evidence type="ECO:0000259" key="9">
    <source>
        <dbReference type="Pfam" id="PF02550"/>
    </source>
</evidence>
<evidence type="ECO:0000256" key="5">
    <source>
        <dbReference type="ARBA" id="ARBA00017958"/>
    </source>
</evidence>
<comment type="similarity">
    <text evidence="3">Belongs to the acetyl-CoA hydrolase/transferase family.</text>
</comment>
<dbReference type="Pfam" id="PF13336">
    <property type="entry name" value="AcetylCoA_hyd_C"/>
    <property type="match status" value="1"/>
</dbReference>
<dbReference type="GO" id="GO:0003986">
    <property type="term" value="F:acetyl-CoA hydrolase activity"/>
    <property type="evidence" value="ECO:0007669"/>
    <property type="project" value="UniProtKB-EC"/>
</dbReference>
<proteinExistence type="inferred from homology"/>
<comment type="subcellular location">
    <subcellularLocation>
        <location evidence="2">Cytoplasm</location>
    </subcellularLocation>
</comment>
<accession>A0A8J2X146</accession>
<evidence type="ECO:0000256" key="2">
    <source>
        <dbReference type="ARBA" id="ARBA00004496"/>
    </source>
</evidence>
<evidence type="ECO:0000259" key="10">
    <source>
        <dbReference type="Pfam" id="PF13336"/>
    </source>
</evidence>
<dbReference type="GO" id="GO:0006083">
    <property type="term" value="P:acetate metabolic process"/>
    <property type="evidence" value="ECO:0007669"/>
    <property type="project" value="InterPro"/>
</dbReference>
<dbReference type="GO" id="GO:0005739">
    <property type="term" value="C:mitochondrion"/>
    <property type="evidence" value="ECO:0007669"/>
    <property type="project" value="TreeGrafter"/>
</dbReference>
<dbReference type="InterPro" id="IPR003702">
    <property type="entry name" value="ActCoA_hydro_N"/>
</dbReference>
<protein>
    <recommendedName>
        <fullName evidence="5">Acetyl-CoA hydrolase</fullName>
        <ecNumber evidence="4">3.1.2.1</ecNumber>
    </recommendedName>
    <alternativeName>
        <fullName evidence="8">Acetyl-CoA deacylase</fullName>
    </alternativeName>
</protein>
<evidence type="ECO:0000256" key="1">
    <source>
        <dbReference type="ARBA" id="ARBA00001831"/>
    </source>
</evidence>
<evidence type="ECO:0000313" key="12">
    <source>
        <dbReference type="Proteomes" id="UP000019375"/>
    </source>
</evidence>
<dbReference type="Gene3D" id="3.30.750.70">
    <property type="entry name" value="4-hydroxybutyrate coenzyme like domains"/>
    <property type="match status" value="1"/>
</dbReference>
<organism evidence="11 12">
    <name type="scientific">Zygosaccharomyces bailii (strain CLIB 213 / ATCC 58445 / CBS 680 / BCRC 21525 / NBRC 1098 / NCYC 1416 / NRRL Y-2227)</name>
    <dbReference type="NCBI Taxonomy" id="1333698"/>
    <lineage>
        <taxon>Eukaryota</taxon>
        <taxon>Fungi</taxon>
        <taxon>Dikarya</taxon>
        <taxon>Ascomycota</taxon>
        <taxon>Saccharomycotina</taxon>
        <taxon>Saccharomycetes</taxon>
        <taxon>Saccharomycetales</taxon>
        <taxon>Saccharomycetaceae</taxon>
        <taxon>Zygosaccharomyces</taxon>
    </lineage>
</organism>
<dbReference type="InterPro" id="IPR046433">
    <property type="entry name" value="ActCoA_hydro"/>
</dbReference>
<name>A0A8J2X146_ZYGB2</name>
<dbReference type="InterPro" id="IPR038460">
    <property type="entry name" value="AcetylCoA_hyd_C_sf"/>
</dbReference>
<dbReference type="OrthoDB" id="10250396at2759"/>
<dbReference type="GO" id="GO:0008775">
    <property type="term" value="F:acetate CoA-transferase activity"/>
    <property type="evidence" value="ECO:0007669"/>
    <property type="project" value="InterPro"/>
</dbReference>
<dbReference type="FunFam" id="3.30.750.70:FF:000002">
    <property type="entry name" value="Acetyl-CoA hydrolase Ach1"/>
    <property type="match status" value="1"/>
</dbReference>
<dbReference type="FunFam" id="3.40.1080.10:FF:000003">
    <property type="entry name" value="Acetyl-coA hydrolase Ach1"/>
    <property type="match status" value="1"/>
</dbReference>
<evidence type="ECO:0000256" key="6">
    <source>
        <dbReference type="ARBA" id="ARBA00022490"/>
    </source>
</evidence>
<evidence type="ECO:0000256" key="7">
    <source>
        <dbReference type="ARBA" id="ARBA00022801"/>
    </source>
</evidence>
<keyword evidence="7" id="KW-0378">Hydrolase</keyword>
<reference evidence="12" key="1">
    <citation type="journal article" date="2013" name="Genome Announc.">
        <title>Genome sequence of the food spoilage yeast Zygosaccharomyces bailii CLIB 213(T).</title>
        <authorList>
            <person name="Galeote V."/>
            <person name="Bigey F."/>
            <person name="Devillers H."/>
            <person name="Neuveglise C."/>
            <person name="Dequin S."/>
        </authorList>
    </citation>
    <scope>NUCLEOTIDE SEQUENCE [LARGE SCALE GENOMIC DNA]</scope>
    <source>
        <strain evidence="12">CLIB 213 / ATCC 58445 / CBS 680 / CCRC 21525 / NBRC 1098 / NCYC 1416 / NRRL Y-2227</strain>
    </source>
</reference>
<keyword evidence="6" id="KW-0963">Cytoplasm</keyword>
<dbReference type="PANTHER" id="PTHR43609:SF1">
    <property type="entry name" value="ACETYL-COA HYDROLASE"/>
    <property type="match status" value="1"/>
</dbReference>
<dbReference type="Pfam" id="PF02550">
    <property type="entry name" value="AcetylCoA_hydro"/>
    <property type="match status" value="1"/>
</dbReference>
<dbReference type="Gene3D" id="3.40.1080.20">
    <property type="entry name" value="Acetyl-CoA hydrolase/transferase C-terminal domain"/>
    <property type="match status" value="1"/>
</dbReference>
<evidence type="ECO:0000256" key="3">
    <source>
        <dbReference type="ARBA" id="ARBA00009632"/>
    </source>
</evidence>
<dbReference type="PANTHER" id="PTHR43609">
    <property type="entry name" value="ACETYL-COA HYDROLASE"/>
    <property type="match status" value="1"/>
</dbReference>
<comment type="catalytic activity">
    <reaction evidence="1">
        <text>acetyl-CoA + H2O = acetate + CoA + H(+)</text>
        <dbReference type="Rhea" id="RHEA:20289"/>
        <dbReference type="ChEBI" id="CHEBI:15377"/>
        <dbReference type="ChEBI" id="CHEBI:15378"/>
        <dbReference type="ChEBI" id="CHEBI:30089"/>
        <dbReference type="ChEBI" id="CHEBI:57287"/>
        <dbReference type="ChEBI" id="CHEBI:57288"/>
        <dbReference type="EC" id="3.1.2.1"/>
    </reaction>
</comment>
<gene>
    <name evidence="11" type="ORF">BN860_07580g</name>
</gene>
<keyword evidence="12" id="KW-1185">Reference proteome</keyword>
<dbReference type="EC" id="3.1.2.1" evidence="4"/>
<evidence type="ECO:0000256" key="8">
    <source>
        <dbReference type="ARBA" id="ARBA00029672"/>
    </source>
</evidence>
<dbReference type="FunFam" id="3.40.1080.20:FF:000001">
    <property type="entry name" value="Acetyl-CoA hydrolase Ach1"/>
    <property type="match status" value="1"/>
</dbReference>
<dbReference type="EMBL" id="HG316458">
    <property type="protein sequence ID" value="CDF90039.1"/>
    <property type="molecule type" value="Genomic_DNA"/>
</dbReference>
<evidence type="ECO:0000313" key="11">
    <source>
        <dbReference type="EMBL" id="CDF90039.1"/>
    </source>
</evidence>
<sequence length="526" mass="58778">MSVSQLLKERVRYAPYLSKVKQASELIPLFKRGQYLGWSGFTGVGAPKVVPDALAEHVEKNNLQGQLSFNLFVGASAGPEECRWAENDMILRRSPHQVGKPISKAINAGRINFFDKHLSMFPQDLTYGYYTRDRTDGKILDFAIIEATAIKEDGSIVPGPSVGGTPEFLQCTDKVIIEVNTATPSFEGLHDIDIIAPPPYRQPIPYTRVDQKCGRNSIPVDPERVVALVESKKKDRVPDNTPPDEMSKTIANHLVEFFRNEVKQGRMPENLHPLQSGIGNVANAIIDGLTDANFKHLNVWTEVLQDSFLDLFENGSLDYATSTSVRLTQPGFERLFNNWDKFKHKLCLRSQVVSNSPEVIRRLGCIAMNTPVEVDIYAHANSTNVNGSRMLNGLGGSADFLRNAKLSIMHTPSARPTKKDPTGISCIVPMCSHVDQTEHDLDIVVTDQGLADVRGLAPRERAHLIIEKCAHPDYKDLLKDYLERSEHYAKKHGCLHEPHMLKNAHKFHTSLMETGSMKVKAWEPVE</sequence>
<dbReference type="InterPro" id="IPR026888">
    <property type="entry name" value="AcetylCoA_hyd_C"/>
</dbReference>
<dbReference type="AlphaFoldDB" id="A0A8J2X146"/>
<dbReference type="Proteomes" id="UP000019375">
    <property type="component" value="Unassembled WGS sequence"/>
</dbReference>
<dbReference type="SUPFAM" id="SSF100950">
    <property type="entry name" value="NagB/RpiA/CoA transferase-like"/>
    <property type="match status" value="2"/>
</dbReference>
<evidence type="ECO:0000256" key="4">
    <source>
        <dbReference type="ARBA" id="ARBA00011920"/>
    </source>
</evidence>
<dbReference type="Gene3D" id="3.40.1080.10">
    <property type="entry name" value="Glutaconate Coenzyme A-transferase"/>
    <property type="match status" value="1"/>
</dbReference>
<feature type="domain" description="Acetyl-CoA hydrolase/transferase C-terminal" evidence="10">
    <location>
        <begin position="331"/>
        <end position="481"/>
    </location>
</feature>